<comment type="caution">
    <text evidence="1">The sequence shown here is derived from an EMBL/GenBank/DDBJ whole genome shotgun (WGS) entry which is preliminary data.</text>
</comment>
<accession>A0A645HVW8</accession>
<protein>
    <submittedName>
        <fullName evidence="1">Uncharacterized protein</fullName>
    </submittedName>
</protein>
<organism evidence="1">
    <name type="scientific">bioreactor metagenome</name>
    <dbReference type="NCBI Taxonomy" id="1076179"/>
    <lineage>
        <taxon>unclassified sequences</taxon>
        <taxon>metagenomes</taxon>
        <taxon>ecological metagenomes</taxon>
    </lineage>
</organism>
<evidence type="ECO:0000313" key="1">
    <source>
        <dbReference type="EMBL" id="MPN42339.1"/>
    </source>
</evidence>
<proteinExistence type="predicted"/>
<gene>
    <name evidence="1" type="ORF">SDC9_189896</name>
</gene>
<reference evidence="1" key="1">
    <citation type="submission" date="2019-08" db="EMBL/GenBank/DDBJ databases">
        <authorList>
            <person name="Kucharzyk K."/>
            <person name="Murdoch R.W."/>
            <person name="Higgins S."/>
            <person name="Loffler F."/>
        </authorList>
    </citation>
    <scope>NUCLEOTIDE SEQUENCE</scope>
</reference>
<sequence length="100" mass="11128">MRGDQLAVNGVGRDVRLVESIQVEQRIAEGVGDKTGYIQRTGFLAGNDLFDQRCFAVVGLRQQLLGLGLLELPGLYKRARQAAKRRILRCCCHRMSLNAV</sequence>
<name>A0A645HVW8_9ZZZZ</name>
<dbReference type="EMBL" id="VSSQ01100027">
    <property type="protein sequence ID" value="MPN42339.1"/>
    <property type="molecule type" value="Genomic_DNA"/>
</dbReference>
<dbReference type="AlphaFoldDB" id="A0A645HVW8"/>